<accession>A0A0E9SEW0</accession>
<name>A0A0E9SEW0_ANGAN</name>
<reference evidence="1" key="1">
    <citation type="submission" date="2014-11" db="EMBL/GenBank/DDBJ databases">
        <authorList>
            <person name="Amaro Gonzalez C."/>
        </authorList>
    </citation>
    <scope>NUCLEOTIDE SEQUENCE</scope>
</reference>
<proteinExistence type="predicted"/>
<organism evidence="1">
    <name type="scientific">Anguilla anguilla</name>
    <name type="common">European freshwater eel</name>
    <name type="synonym">Muraena anguilla</name>
    <dbReference type="NCBI Taxonomy" id="7936"/>
    <lineage>
        <taxon>Eukaryota</taxon>
        <taxon>Metazoa</taxon>
        <taxon>Chordata</taxon>
        <taxon>Craniata</taxon>
        <taxon>Vertebrata</taxon>
        <taxon>Euteleostomi</taxon>
        <taxon>Actinopterygii</taxon>
        <taxon>Neopterygii</taxon>
        <taxon>Teleostei</taxon>
        <taxon>Anguilliformes</taxon>
        <taxon>Anguillidae</taxon>
        <taxon>Anguilla</taxon>
    </lineage>
</organism>
<evidence type="ECO:0000313" key="1">
    <source>
        <dbReference type="EMBL" id="JAH39816.1"/>
    </source>
</evidence>
<dbReference type="AlphaFoldDB" id="A0A0E9SEW0"/>
<sequence>MLALRMLQFTSCRKGLIRPSTPLSNSWFPNAIASYLSLFIKCAASAPL</sequence>
<dbReference type="EMBL" id="GBXM01068761">
    <property type="protein sequence ID" value="JAH39816.1"/>
    <property type="molecule type" value="Transcribed_RNA"/>
</dbReference>
<reference evidence="1" key="2">
    <citation type="journal article" date="2015" name="Fish Shellfish Immunol.">
        <title>Early steps in the European eel (Anguilla anguilla)-Vibrio vulnificus interaction in the gills: Role of the RtxA13 toxin.</title>
        <authorList>
            <person name="Callol A."/>
            <person name="Pajuelo D."/>
            <person name="Ebbesson L."/>
            <person name="Teles M."/>
            <person name="MacKenzie S."/>
            <person name="Amaro C."/>
        </authorList>
    </citation>
    <scope>NUCLEOTIDE SEQUENCE</scope>
</reference>
<protein>
    <submittedName>
        <fullName evidence="1">Uncharacterized protein</fullName>
    </submittedName>
</protein>